<keyword evidence="1" id="KW-0812">Transmembrane</keyword>
<comment type="caution">
    <text evidence="2">The sequence shown here is derived from an EMBL/GenBank/DDBJ whole genome shotgun (WGS) entry which is preliminary data.</text>
</comment>
<dbReference type="Gramene" id="PRQ43698">
    <property type="protein sequence ID" value="PRQ43698"/>
    <property type="gene ID" value="RchiOBHm_Chr3g0471241"/>
</dbReference>
<dbReference type="AlphaFoldDB" id="A0A2P6RB89"/>
<keyword evidence="3" id="KW-1185">Reference proteome</keyword>
<proteinExistence type="predicted"/>
<evidence type="ECO:0000313" key="3">
    <source>
        <dbReference type="Proteomes" id="UP000238479"/>
    </source>
</evidence>
<dbReference type="Proteomes" id="UP000238479">
    <property type="component" value="Chromosome 3"/>
</dbReference>
<sequence length="101" mass="11427">MKTSKAQQRNKLGRYSGSPSLLYLCSLIDQGTEARLVSLVLAICQCLDWDNSSNGIVLLWPPRHHSYIYKFVFIYIIVTYIIMDGDLVCPEKMGRSVEVGV</sequence>
<evidence type="ECO:0000313" key="2">
    <source>
        <dbReference type="EMBL" id="PRQ43698.1"/>
    </source>
</evidence>
<name>A0A2P6RB89_ROSCH</name>
<evidence type="ECO:0000256" key="1">
    <source>
        <dbReference type="SAM" id="Phobius"/>
    </source>
</evidence>
<gene>
    <name evidence="2" type="ORF">RchiOBHm_Chr3g0471241</name>
</gene>
<protein>
    <submittedName>
        <fullName evidence="2">Uncharacterized protein</fullName>
    </submittedName>
</protein>
<organism evidence="2 3">
    <name type="scientific">Rosa chinensis</name>
    <name type="common">China rose</name>
    <dbReference type="NCBI Taxonomy" id="74649"/>
    <lineage>
        <taxon>Eukaryota</taxon>
        <taxon>Viridiplantae</taxon>
        <taxon>Streptophyta</taxon>
        <taxon>Embryophyta</taxon>
        <taxon>Tracheophyta</taxon>
        <taxon>Spermatophyta</taxon>
        <taxon>Magnoliopsida</taxon>
        <taxon>eudicotyledons</taxon>
        <taxon>Gunneridae</taxon>
        <taxon>Pentapetalae</taxon>
        <taxon>rosids</taxon>
        <taxon>fabids</taxon>
        <taxon>Rosales</taxon>
        <taxon>Rosaceae</taxon>
        <taxon>Rosoideae</taxon>
        <taxon>Rosoideae incertae sedis</taxon>
        <taxon>Rosa</taxon>
    </lineage>
</organism>
<reference evidence="2 3" key="1">
    <citation type="journal article" date="2018" name="Nat. Genet.">
        <title>The Rosa genome provides new insights in the design of modern roses.</title>
        <authorList>
            <person name="Bendahmane M."/>
        </authorList>
    </citation>
    <scope>NUCLEOTIDE SEQUENCE [LARGE SCALE GENOMIC DNA]</scope>
    <source>
        <strain evidence="3">cv. Old Blush</strain>
    </source>
</reference>
<accession>A0A2P6RB89</accession>
<feature type="transmembrane region" description="Helical" evidence="1">
    <location>
        <begin position="66"/>
        <end position="83"/>
    </location>
</feature>
<keyword evidence="1" id="KW-0472">Membrane</keyword>
<keyword evidence="1" id="KW-1133">Transmembrane helix</keyword>
<dbReference type="EMBL" id="PDCK01000041">
    <property type="protein sequence ID" value="PRQ43698.1"/>
    <property type="molecule type" value="Genomic_DNA"/>
</dbReference>